<dbReference type="InterPro" id="IPR003961">
    <property type="entry name" value="FN3_dom"/>
</dbReference>
<dbReference type="CDD" id="cd00063">
    <property type="entry name" value="FN3"/>
    <property type="match status" value="1"/>
</dbReference>
<protein>
    <submittedName>
        <fullName evidence="2">Fibronectin type III</fullName>
    </submittedName>
</protein>
<dbReference type="EMBL" id="LR796981">
    <property type="protein sequence ID" value="CAB4178777.1"/>
    <property type="molecule type" value="Genomic_DNA"/>
</dbReference>
<evidence type="ECO:0000313" key="3">
    <source>
        <dbReference type="EMBL" id="CAB4220441.1"/>
    </source>
</evidence>
<feature type="domain" description="Fibronectin type-III" evidence="1">
    <location>
        <begin position="113"/>
        <end position="204"/>
    </location>
</feature>
<reference evidence="2" key="1">
    <citation type="submission" date="2020-05" db="EMBL/GenBank/DDBJ databases">
        <authorList>
            <person name="Chiriac C."/>
            <person name="Salcher M."/>
            <person name="Ghai R."/>
            <person name="Kavagutti S V."/>
        </authorList>
    </citation>
    <scope>NUCLEOTIDE SEQUENCE</scope>
</reference>
<name>A0A6J5Q8S9_9CAUD</name>
<dbReference type="InterPro" id="IPR036116">
    <property type="entry name" value="FN3_sf"/>
</dbReference>
<dbReference type="Gene3D" id="2.60.40.10">
    <property type="entry name" value="Immunoglobulins"/>
    <property type="match status" value="1"/>
</dbReference>
<gene>
    <name evidence="2" type="ORF">UFOVP1033_17</name>
    <name evidence="3" type="ORF">UFOVP1631_17</name>
</gene>
<dbReference type="SMART" id="SM00060">
    <property type="entry name" value="FN3"/>
    <property type="match status" value="2"/>
</dbReference>
<organism evidence="2">
    <name type="scientific">uncultured Caudovirales phage</name>
    <dbReference type="NCBI Taxonomy" id="2100421"/>
    <lineage>
        <taxon>Viruses</taxon>
        <taxon>Duplodnaviria</taxon>
        <taxon>Heunggongvirae</taxon>
        <taxon>Uroviricota</taxon>
        <taxon>Caudoviricetes</taxon>
        <taxon>Peduoviridae</taxon>
        <taxon>Maltschvirus</taxon>
        <taxon>Maltschvirus maltsch</taxon>
    </lineage>
</organism>
<accession>A0A6J5Q8S9</accession>
<evidence type="ECO:0000313" key="2">
    <source>
        <dbReference type="EMBL" id="CAB4178777.1"/>
    </source>
</evidence>
<dbReference type="SUPFAM" id="SSF49265">
    <property type="entry name" value="Fibronectin type III"/>
    <property type="match status" value="1"/>
</dbReference>
<dbReference type="PROSITE" id="PS50853">
    <property type="entry name" value="FN3"/>
    <property type="match status" value="1"/>
</dbReference>
<dbReference type="InterPro" id="IPR013783">
    <property type="entry name" value="Ig-like_fold"/>
</dbReference>
<sequence>MPDKKFRGISNLPVAIPDVPDAPTVSASNVGTSRAYNNGAATVTIASPTGGLPSSYSVTTTPTTTTTTATGSTTITGLASATSYTATVTPTNVSATGSATTSSAFTATTIPNAPTIGTFTDGGTGTTGTLSFTAPATGGSAITNYSYSTDSSTYTTLSPAQTTSPLSLTGLTVGTYSFSVKAINANGTSAASSTVSGTVITPPSFESIASSSPSGVSSLTFSSIASTYVALQVRWSFINSAAGSMTMELNGNTSAIYDFHALNGNGAVATGTNKTADGANMQVQGYYPTITTYPNVGILDLFNYKSTTTNKSMRVFAGADDNSTNGSVQLRSGDFRSTIAVTQISFLLSTGTFSAGSTFALYGIKG</sequence>
<dbReference type="Pfam" id="PF00041">
    <property type="entry name" value="fn3"/>
    <property type="match status" value="1"/>
</dbReference>
<dbReference type="EMBL" id="LR797501">
    <property type="protein sequence ID" value="CAB4220441.1"/>
    <property type="molecule type" value="Genomic_DNA"/>
</dbReference>
<evidence type="ECO:0000259" key="1">
    <source>
        <dbReference type="PROSITE" id="PS50853"/>
    </source>
</evidence>
<proteinExistence type="predicted"/>